<accession>A0AAD9LX41</accession>
<sequence>MLARRKPQSALPTYAGGGSIRLRSLSTASSVRLGYTTAQVGVPPLFTPSAGNISPLPTRAAVEPTLDYPAINAVLPVFRSYTELSNDDARHGRLETPTARHRCPALMEYGRKKYGTGLYPTSLFTTLSGSSRRRPLPEIVRTANGMTGQYYEVGSDRLDLTAP</sequence>
<protein>
    <submittedName>
        <fullName evidence="1">Uncharacterized protein</fullName>
    </submittedName>
</protein>
<name>A0AAD9LX41_9PEZI</name>
<evidence type="ECO:0000313" key="1">
    <source>
        <dbReference type="EMBL" id="KAK2021433.1"/>
    </source>
</evidence>
<gene>
    <name evidence="1" type="ORF">LX32DRAFT_251614</name>
</gene>
<organism evidence="1 2">
    <name type="scientific">Colletotrichum zoysiae</name>
    <dbReference type="NCBI Taxonomy" id="1216348"/>
    <lineage>
        <taxon>Eukaryota</taxon>
        <taxon>Fungi</taxon>
        <taxon>Dikarya</taxon>
        <taxon>Ascomycota</taxon>
        <taxon>Pezizomycotina</taxon>
        <taxon>Sordariomycetes</taxon>
        <taxon>Hypocreomycetidae</taxon>
        <taxon>Glomerellales</taxon>
        <taxon>Glomerellaceae</taxon>
        <taxon>Colletotrichum</taxon>
        <taxon>Colletotrichum graminicola species complex</taxon>
    </lineage>
</organism>
<dbReference type="EMBL" id="MU843105">
    <property type="protein sequence ID" value="KAK2021433.1"/>
    <property type="molecule type" value="Genomic_DNA"/>
</dbReference>
<proteinExistence type="predicted"/>
<dbReference type="Proteomes" id="UP001232148">
    <property type="component" value="Unassembled WGS sequence"/>
</dbReference>
<evidence type="ECO:0000313" key="2">
    <source>
        <dbReference type="Proteomes" id="UP001232148"/>
    </source>
</evidence>
<comment type="caution">
    <text evidence="1">The sequence shown here is derived from an EMBL/GenBank/DDBJ whole genome shotgun (WGS) entry which is preliminary data.</text>
</comment>
<keyword evidence="2" id="KW-1185">Reference proteome</keyword>
<reference evidence="1" key="1">
    <citation type="submission" date="2021-06" db="EMBL/GenBank/DDBJ databases">
        <title>Comparative genomics, transcriptomics and evolutionary studies reveal genomic signatures of adaptation to plant cell wall in hemibiotrophic fungi.</title>
        <authorList>
            <consortium name="DOE Joint Genome Institute"/>
            <person name="Baroncelli R."/>
            <person name="Diaz J.F."/>
            <person name="Benocci T."/>
            <person name="Peng M."/>
            <person name="Battaglia E."/>
            <person name="Haridas S."/>
            <person name="Andreopoulos W."/>
            <person name="Labutti K."/>
            <person name="Pangilinan J."/>
            <person name="Floch G.L."/>
            <person name="Makela M.R."/>
            <person name="Henrissat B."/>
            <person name="Grigoriev I.V."/>
            <person name="Crouch J.A."/>
            <person name="De Vries R.P."/>
            <person name="Sukno S.A."/>
            <person name="Thon M.R."/>
        </authorList>
    </citation>
    <scope>NUCLEOTIDE SEQUENCE</scope>
    <source>
        <strain evidence="1">MAFF235873</strain>
    </source>
</reference>
<dbReference type="AlphaFoldDB" id="A0AAD9LX41"/>